<dbReference type="CDD" id="cd04641">
    <property type="entry name" value="CBS_euAMPK_gamma-like_repeat2"/>
    <property type="match status" value="1"/>
</dbReference>
<comment type="caution">
    <text evidence="6">The sequence shown here is derived from an EMBL/GenBank/DDBJ whole genome shotgun (WGS) entry which is preliminary data.</text>
</comment>
<reference evidence="6 7" key="1">
    <citation type="submission" date="2017-04" db="EMBL/GenBank/DDBJ databases">
        <title>Genome sequencing of [Candida] sorbophila.</title>
        <authorList>
            <person name="Ahn J.O."/>
        </authorList>
    </citation>
    <scope>NUCLEOTIDE SEQUENCE [LARGE SCALE GENOMIC DNA]</scope>
    <source>
        <strain evidence="6 7">DS02</strain>
    </source>
</reference>
<dbReference type="Gene3D" id="3.10.580.10">
    <property type="entry name" value="CBS-domain"/>
    <property type="match status" value="2"/>
</dbReference>
<feature type="domain" description="CBS" evidence="5">
    <location>
        <begin position="183"/>
        <end position="242"/>
    </location>
</feature>
<name>A0A2T0FC53_9ASCO</name>
<dbReference type="Proteomes" id="UP000238350">
    <property type="component" value="Unassembled WGS sequence"/>
</dbReference>
<keyword evidence="6" id="KW-0808">Transferase</keyword>
<dbReference type="EMBL" id="NDIQ01000001">
    <property type="protein sequence ID" value="PRT52547.1"/>
    <property type="molecule type" value="Genomic_DNA"/>
</dbReference>
<dbReference type="AlphaFoldDB" id="A0A2T0FC53"/>
<dbReference type="GO" id="GO:0019901">
    <property type="term" value="F:protein kinase binding"/>
    <property type="evidence" value="ECO:0007669"/>
    <property type="project" value="TreeGrafter"/>
</dbReference>
<proteinExistence type="inferred from homology"/>
<keyword evidence="6" id="KW-0418">Kinase</keyword>
<keyword evidence="7" id="KW-1185">Reference proteome</keyword>
<dbReference type="GO" id="GO:0019887">
    <property type="term" value="F:protein kinase regulator activity"/>
    <property type="evidence" value="ECO:0007669"/>
    <property type="project" value="TreeGrafter"/>
</dbReference>
<sequence>MDTQSRALQSIREFLQSKTSYDVLPVSFKIVMLDTKLTLKGTLLTLLQNGIISAPLWDSNQSRFAGLLSSQDFMNVAQYLIDRPEKAEEINTITLDQLAEIESTIGARQIETSRIHPFKSLYETCQHIVESKAHRVPLIDTDPETGREIVVSVLTQYRVLRFVALNCKETQDLKIPIKDLNLATRENLHTATMDTQLADVVGAFSKYGVSCVPIVDENNKLLNVYEAYDVMTLIKGNGFSDFSLSIGKALMRRPQDFEGVITCSEHDSVAHIMETIRRSRVLRLCMVDEEGKLLGLVTLVDILNYIMFG</sequence>
<dbReference type="OrthoDB" id="286637at2759"/>
<dbReference type="GO" id="GO:0016301">
    <property type="term" value="F:kinase activity"/>
    <property type="evidence" value="ECO:0007669"/>
    <property type="project" value="UniProtKB-KW"/>
</dbReference>
<organism evidence="6 7">
    <name type="scientific">Wickerhamiella sorbophila</name>
    <dbReference type="NCBI Taxonomy" id="45607"/>
    <lineage>
        <taxon>Eukaryota</taxon>
        <taxon>Fungi</taxon>
        <taxon>Dikarya</taxon>
        <taxon>Ascomycota</taxon>
        <taxon>Saccharomycotina</taxon>
        <taxon>Dipodascomycetes</taxon>
        <taxon>Dipodascales</taxon>
        <taxon>Trichomonascaceae</taxon>
        <taxon>Wickerhamiella</taxon>
    </lineage>
</organism>
<evidence type="ECO:0000256" key="1">
    <source>
        <dbReference type="ARBA" id="ARBA00006750"/>
    </source>
</evidence>
<keyword evidence="2" id="KW-0677">Repeat</keyword>
<dbReference type="PANTHER" id="PTHR13780">
    <property type="entry name" value="AMP-ACTIVATED PROTEIN KINASE, GAMMA REGULATORY SUBUNIT"/>
    <property type="match status" value="1"/>
</dbReference>
<keyword evidence="3 4" id="KW-0129">CBS domain</keyword>
<dbReference type="STRING" id="45607.A0A2T0FC53"/>
<dbReference type="PROSITE" id="PS51371">
    <property type="entry name" value="CBS"/>
    <property type="match status" value="2"/>
</dbReference>
<dbReference type="RefSeq" id="XP_024662493.1">
    <property type="nucleotide sequence ID" value="XM_024806725.1"/>
</dbReference>
<dbReference type="InterPro" id="IPR046342">
    <property type="entry name" value="CBS_dom_sf"/>
</dbReference>
<dbReference type="SUPFAM" id="SSF54631">
    <property type="entry name" value="CBS-domain pair"/>
    <property type="match status" value="2"/>
</dbReference>
<dbReference type="GO" id="GO:0005737">
    <property type="term" value="C:cytoplasm"/>
    <property type="evidence" value="ECO:0007669"/>
    <property type="project" value="TreeGrafter"/>
</dbReference>
<evidence type="ECO:0000313" key="6">
    <source>
        <dbReference type="EMBL" id="PRT52547.1"/>
    </source>
</evidence>
<dbReference type="GO" id="GO:0005634">
    <property type="term" value="C:nucleus"/>
    <property type="evidence" value="ECO:0007669"/>
    <property type="project" value="TreeGrafter"/>
</dbReference>
<evidence type="ECO:0000256" key="4">
    <source>
        <dbReference type="PROSITE-ProRule" id="PRU00703"/>
    </source>
</evidence>
<dbReference type="InterPro" id="IPR050511">
    <property type="entry name" value="AMPK_gamma/SDS23_families"/>
</dbReference>
<dbReference type="SMART" id="SM00116">
    <property type="entry name" value="CBS"/>
    <property type="match status" value="4"/>
</dbReference>
<dbReference type="InterPro" id="IPR000644">
    <property type="entry name" value="CBS_dom"/>
</dbReference>
<dbReference type="GO" id="GO:0016208">
    <property type="term" value="F:AMP binding"/>
    <property type="evidence" value="ECO:0007669"/>
    <property type="project" value="TreeGrafter"/>
</dbReference>
<evidence type="ECO:0000256" key="2">
    <source>
        <dbReference type="ARBA" id="ARBA00022737"/>
    </source>
</evidence>
<evidence type="ECO:0000313" key="7">
    <source>
        <dbReference type="Proteomes" id="UP000238350"/>
    </source>
</evidence>
<evidence type="ECO:0000259" key="5">
    <source>
        <dbReference type="PROSITE" id="PS51371"/>
    </source>
</evidence>
<protein>
    <submittedName>
        <fullName evidence="6">5'-AMP-activated protein kinase subunit gamma</fullName>
    </submittedName>
</protein>
<gene>
    <name evidence="6" type="ORF">B9G98_00167</name>
</gene>
<feature type="domain" description="CBS" evidence="5">
    <location>
        <begin position="251"/>
        <end position="309"/>
    </location>
</feature>
<accession>A0A2T0FC53</accession>
<evidence type="ECO:0000256" key="3">
    <source>
        <dbReference type="ARBA" id="ARBA00023122"/>
    </source>
</evidence>
<dbReference type="GeneID" id="36513916"/>
<dbReference type="PANTHER" id="PTHR13780:SF35">
    <property type="entry name" value="LD22662P"/>
    <property type="match status" value="1"/>
</dbReference>
<dbReference type="GO" id="GO:0031588">
    <property type="term" value="C:nucleotide-activated protein kinase complex"/>
    <property type="evidence" value="ECO:0007669"/>
    <property type="project" value="TreeGrafter"/>
</dbReference>
<comment type="similarity">
    <text evidence="1">Belongs to the 5'-AMP-activated protein kinase gamma subunit family.</text>
</comment>
<dbReference type="Pfam" id="PF00571">
    <property type="entry name" value="CBS"/>
    <property type="match status" value="2"/>
</dbReference>